<dbReference type="AlphaFoldDB" id="A0AAN7WSP9"/>
<keyword evidence="3" id="KW-0904">Protein phosphatase</keyword>
<gene>
    <name evidence="6" type="ORF">RI543_000903</name>
</gene>
<evidence type="ECO:0000259" key="5">
    <source>
        <dbReference type="PROSITE" id="PS51181"/>
    </source>
</evidence>
<dbReference type="InterPro" id="IPR029023">
    <property type="entry name" value="Tensin_phosphatase"/>
</dbReference>
<evidence type="ECO:0000256" key="2">
    <source>
        <dbReference type="ARBA" id="ARBA00022801"/>
    </source>
</evidence>
<dbReference type="InterPro" id="IPR000387">
    <property type="entry name" value="Tyr_Pase_dom"/>
</dbReference>
<dbReference type="InterPro" id="IPR020422">
    <property type="entry name" value="TYR_PHOSPHATASE_DUAL_dom"/>
</dbReference>
<evidence type="ECO:0000313" key="6">
    <source>
        <dbReference type="EMBL" id="KAK5781717.1"/>
    </source>
</evidence>
<dbReference type="EC" id="3.1.3.67" evidence="1"/>
<dbReference type="GO" id="GO:0046856">
    <property type="term" value="P:phosphatidylinositol dephosphorylation"/>
    <property type="evidence" value="ECO:0007669"/>
    <property type="project" value="TreeGrafter"/>
</dbReference>
<organism evidence="6 7">
    <name type="scientific">Arxiozyma heterogenica</name>
    <dbReference type="NCBI Taxonomy" id="278026"/>
    <lineage>
        <taxon>Eukaryota</taxon>
        <taxon>Fungi</taxon>
        <taxon>Dikarya</taxon>
        <taxon>Ascomycota</taxon>
        <taxon>Saccharomycotina</taxon>
        <taxon>Saccharomycetes</taxon>
        <taxon>Saccharomycetales</taxon>
        <taxon>Saccharomycetaceae</taxon>
        <taxon>Arxiozyma</taxon>
    </lineage>
</organism>
<dbReference type="InterPro" id="IPR000340">
    <property type="entry name" value="Dual-sp_phosphatase_cat-dom"/>
</dbReference>
<name>A0AAN7WSP9_9SACH</name>
<accession>A0AAN7WSP9</accession>
<reference evidence="7" key="1">
    <citation type="submission" date="2023-07" db="EMBL/GenBank/DDBJ databases">
        <title>A draft genome of Kazachstania heterogenica Y-27499.</title>
        <authorList>
            <person name="Donic C."/>
            <person name="Kralova J.S."/>
            <person name="Fidel L."/>
            <person name="Ben-Dor S."/>
            <person name="Jung S."/>
        </authorList>
    </citation>
    <scope>NUCLEOTIDE SEQUENCE [LARGE SCALE GENOMIC DNA]</scope>
    <source>
        <strain evidence="7">Y27499</strain>
    </source>
</reference>
<dbReference type="PANTHER" id="PTHR12305">
    <property type="entry name" value="PHOSPHATASE WITH HOMOLOGY TO TENSIN"/>
    <property type="match status" value="1"/>
</dbReference>
<comment type="caution">
    <text evidence="6">The sequence shown here is derived from an EMBL/GenBank/DDBJ whole genome shotgun (WGS) entry which is preliminary data.</text>
</comment>
<keyword evidence="2" id="KW-0378">Hydrolase</keyword>
<feature type="domain" description="Tyrosine specific protein phosphatases" evidence="4">
    <location>
        <begin position="144"/>
        <end position="200"/>
    </location>
</feature>
<dbReference type="InterPro" id="IPR051281">
    <property type="entry name" value="Dual-spec_lipid-protein_phosph"/>
</dbReference>
<keyword evidence="7" id="KW-1185">Reference proteome</keyword>
<dbReference type="PROSITE" id="PS00383">
    <property type="entry name" value="TYR_PHOSPHATASE_1"/>
    <property type="match status" value="1"/>
</dbReference>
<protein>
    <recommendedName>
        <fullName evidence="1">phosphatidylinositol-3,4,5-trisphosphate 3-phosphatase</fullName>
        <ecNumber evidence="1">3.1.3.67</ecNumber>
    </recommendedName>
</protein>
<dbReference type="PROSITE" id="PS50056">
    <property type="entry name" value="TYR_PHOSPHATASE_2"/>
    <property type="match status" value="1"/>
</dbReference>
<proteinExistence type="predicted"/>
<dbReference type="PROSITE" id="PS51181">
    <property type="entry name" value="PPASE_TENSIN"/>
    <property type="match status" value="1"/>
</dbReference>
<evidence type="ECO:0000313" key="7">
    <source>
        <dbReference type="Proteomes" id="UP001306508"/>
    </source>
</evidence>
<dbReference type="PANTHER" id="PTHR12305:SF81">
    <property type="entry name" value="PHOSPHATIDYLINOSITOL 3,4,5-TRISPHOSPHATE 3-PHOSPHATASE AND DUAL-SPECIFICITY PROTEIN PHOSPHATASE PTEN"/>
    <property type="match status" value="1"/>
</dbReference>
<dbReference type="Pfam" id="PF00782">
    <property type="entry name" value="DSPc"/>
    <property type="match status" value="1"/>
</dbReference>
<dbReference type="GO" id="GO:0005634">
    <property type="term" value="C:nucleus"/>
    <property type="evidence" value="ECO:0007669"/>
    <property type="project" value="TreeGrafter"/>
</dbReference>
<dbReference type="Gene3D" id="3.90.190.10">
    <property type="entry name" value="Protein tyrosine phosphatase superfamily"/>
    <property type="match status" value="1"/>
</dbReference>
<dbReference type="SMART" id="SM00404">
    <property type="entry name" value="PTPc_motif"/>
    <property type="match status" value="1"/>
</dbReference>
<dbReference type="GO" id="GO:0005886">
    <property type="term" value="C:plasma membrane"/>
    <property type="evidence" value="ECO:0007669"/>
    <property type="project" value="TreeGrafter"/>
</dbReference>
<dbReference type="EMBL" id="JAWIZZ010000031">
    <property type="protein sequence ID" value="KAK5781717.1"/>
    <property type="molecule type" value="Genomic_DNA"/>
</dbReference>
<evidence type="ECO:0000256" key="1">
    <source>
        <dbReference type="ARBA" id="ARBA00013015"/>
    </source>
</evidence>
<evidence type="ECO:0000259" key="4">
    <source>
        <dbReference type="PROSITE" id="PS50056"/>
    </source>
</evidence>
<dbReference type="InterPro" id="IPR003595">
    <property type="entry name" value="Tyr_Pase_cat"/>
</dbReference>
<dbReference type="CDD" id="cd14497">
    <property type="entry name" value="PTP_PTEN-like"/>
    <property type="match status" value="1"/>
</dbReference>
<dbReference type="GO" id="GO:0043491">
    <property type="term" value="P:phosphatidylinositol 3-kinase/protein kinase B signal transduction"/>
    <property type="evidence" value="ECO:0007669"/>
    <property type="project" value="TreeGrafter"/>
</dbReference>
<dbReference type="SMART" id="SM00195">
    <property type="entry name" value="DSPc"/>
    <property type="match status" value="1"/>
</dbReference>
<dbReference type="InterPro" id="IPR016130">
    <property type="entry name" value="Tyr_Pase_AS"/>
</dbReference>
<dbReference type="SUPFAM" id="SSF52799">
    <property type="entry name" value="(Phosphotyrosine protein) phosphatases II"/>
    <property type="match status" value="1"/>
</dbReference>
<evidence type="ECO:0000256" key="3">
    <source>
        <dbReference type="ARBA" id="ARBA00022912"/>
    </source>
</evidence>
<dbReference type="InterPro" id="IPR029021">
    <property type="entry name" value="Prot-tyrosine_phosphatase-like"/>
</dbReference>
<dbReference type="GO" id="GO:0005829">
    <property type="term" value="C:cytosol"/>
    <property type="evidence" value="ECO:0007669"/>
    <property type="project" value="TreeGrafter"/>
</dbReference>
<dbReference type="GO" id="GO:0042995">
    <property type="term" value="C:cell projection"/>
    <property type="evidence" value="ECO:0007669"/>
    <property type="project" value="TreeGrafter"/>
</dbReference>
<feature type="domain" description="Phosphatase tensin-type" evidence="5">
    <location>
        <begin position="3"/>
        <end position="229"/>
    </location>
</feature>
<dbReference type="GO" id="GO:0051896">
    <property type="term" value="P:regulation of phosphatidylinositol 3-kinase/protein kinase B signal transduction"/>
    <property type="evidence" value="ECO:0007669"/>
    <property type="project" value="TreeGrafter"/>
</dbReference>
<dbReference type="GO" id="GO:0016314">
    <property type="term" value="F:phosphatidylinositol-3,4,5-trisphosphate 3-phosphatase activity"/>
    <property type="evidence" value="ECO:0007669"/>
    <property type="project" value="UniProtKB-EC"/>
</dbReference>
<dbReference type="Proteomes" id="UP001306508">
    <property type="component" value="Unassembled WGS sequence"/>
</dbReference>
<dbReference type="GO" id="GO:0004725">
    <property type="term" value="F:protein tyrosine phosphatase activity"/>
    <property type="evidence" value="ECO:0007669"/>
    <property type="project" value="TreeGrafter"/>
</dbReference>
<sequence>MNVSENNLGLPLDISHIESDLIVCSCPVVSTHRLLFRNKLDDLITYLNISYGLGNWKLYNLKIEVTDADYTDKDLLKTLQFPSGILVTKNAFCKRFLTMKYSPKYKIIGPLEPQQVFNDSSQLKTILLRKGWLDHYPPPFKLLQDVIDDMHQFLESSDNHKCIVHCKMGKGRSGTICVAYLMKYRKMNLANAMERFTENRFKNQILTSGVTIKSQIRYLNYHQNYLSFNNNNQKLLMNVLKNDYTFIISSILVKNPSRMFTSKIFTCWLNFKKYNPRRDGVITLEKLDLTKHVCNFIATPHIENNSNNCDLDDKVISNYEGKLKFPLYLNANDIMLEFEITINQKPMLLDSSSFYTDKDNRNIASSSFNAFSKTTKRFRTMYIWVNVLLEFLNSTGSTDETFRIPSKFDEDLKIAFNWDEIDTIAGSKRIGLHLFESIEFNFEMGNN</sequence>